<dbReference type="InterPro" id="IPR046144">
    <property type="entry name" value="DUF6146"/>
</dbReference>
<evidence type="ECO:0000313" key="2">
    <source>
        <dbReference type="Proteomes" id="UP000599688"/>
    </source>
</evidence>
<accession>A0A917E9T1</accession>
<dbReference type="Pfam" id="PF19643">
    <property type="entry name" value="DUF6146"/>
    <property type="match status" value="1"/>
</dbReference>
<proteinExistence type="predicted"/>
<comment type="caution">
    <text evidence="1">The sequence shown here is derived from an EMBL/GenBank/DDBJ whole genome shotgun (WGS) entry which is preliminary data.</text>
</comment>
<organism evidence="1 2">
    <name type="scientific">Psychroflexus salis</name>
    <dbReference type="NCBI Taxonomy" id="1526574"/>
    <lineage>
        <taxon>Bacteria</taxon>
        <taxon>Pseudomonadati</taxon>
        <taxon>Bacteroidota</taxon>
        <taxon>Flavobacteriia</taxon>
        <taxon>Flavobacteriales</taxon>
        <taxon>Flavobacteriaceae</taxon>
        <taxon>Psychroflexus</taxon>
    </lineage>
</organism>
<name>A0A917E9T1_9FLAO</name>
<dbReference type="EMBL" id="BMGL01000010">
    <property type="protein sequence ID" value="GGE17936.1"/>
    <property type="molecule type" value="Genomic_DNA"/>
</dbReference>
<gene>
    <name evidence="1" type="ORF">GCM10010831_18930</name>
</gene>
<dbReference type="Proteomes" id="UP000599688">
    <property type="component" value="Unassembled WGS sequence"/>
</dbReference>
<protein>
    <submittedName>
        <fullName evidence="1">Uncharacterized protein</fullName>
    </submittedName>
</protein>
<dbReference type="AlphaFoldDB" id="A0A917E9T1"/>
<reference evidence="1 2" key="1">
    <citation type="journal article" date="2014" name="Int. J. Syst. Evol. Microbiol.">
        <title>Complete genome sequence of Corynebacterium casei LMG S-19264T (=DSM 44701T), isolated from a smear-ripened cheese.</title>
        <authorList>
            <consortium name="US DOE Joint Genome Institute (JGI-PGF)"/>
            <person name="Walter F."/>
            <person name="Albersmeier A."/>
            <person name="Kalinowski J."/>
            <person name="Ruckert C."/>
        </authorList>
    </citation>
    <scope>NUCLEOTIDE SEQUENCE [LARGE SCALE GENOMIC DNA]</scope>
    <source>
        <strain evidence="1 2">CGMCC 1.12925</strain>
    </source>
</reference>
<keyword evidence="2" id="KW-1185">Reference proteome</keyword>
<sequence>MLALFLSNCASTKSKSSTSSSQNQEKDTIIIENDSLNYKLVILDYGFESWLKSKSQRNDYTQQYLEQKNENYVFEYNSRVRNSRGYDKNLYQFSIEYDPETDYGYDVNYMLYHYFLFFEEKYNQNLRR</sequence>
<evidence type="ECO:0000313" key="1">
    <source>
        <dbReference type="EMBL" id="GGE17936.1"/>
    </source>
</evidence>